<dbReference type="GO" id="GO:0016787">
    <property type="term" value="F:hydrolase activity"/>
    <property type="evidence" value="ECO:0007669"/>
    <property type="project" value="UniProtKB-KW"/>
</dbReference>
<dbReference type="PRINTS" id="PR00413">
    <property type="entry name" value="HADHALOGNASE"/>
</dbReference>
<dbReference type="InterPro" id="IPR006439">
    <property type="entry name" value="HAD-SF_hydro_IA"/>
</dbReference>
<dbReference type="PANTHER" id="PTHR18901:SF38">
    <property type="entry name" value="PSEUDOURIDINE-5'-PHOSPHATASE"/>
    <property type="match status" value="1"/>
</dbReference>
<dbReference type="KEGG" id="rhp:LPB142_14225"/>
<dbReference type="AlphaFoldDB" id="A0A1D9MEN7"/>
<proteinExistence type="predicted"/>
<dbReference type="Gene3D" id="3.40.50.1000">
    <property type="entry name" value="HAD superfamily/HAD-like"/>
    <property type="match status" value="1"/>
</dbReference>
<gene>
    <name evidence="1" type="ORF">LPB142_14225</name>
</gene>
<dbReference type="NCBIfam" id="TIGR01509">
    <property type="entry name" value="HAD-SF-IA-v3"/>
    <property type="match status" value="1"/>
</dbReference>
<organism evidence="1 2">
    <name type="scientific">Rhodobacter xanthinilyticus</name>
    <dbReference type="NCBI Taxonomy" id="1850250"/>
    <lineage>
        <taxon>Bacteria</taxon>
        <taxon>Pseudomonadati</taxon>
        <taxon>Pseudomonadota</taxon>
        <taxon>Alphaproteobacteria</taxon>
        <taxon>Rhodobacterales</taxon>
        <taxon>Rhodobacter group</taxon>
        <taxon>Rhodobacter</taxon>
    </lineage>
</organism>
<dbReference type="SFLD" id="SFLDS00003">
    <property type="entry name" value="Haloacid_Dehalogenase"/>
    <property type="match status" value="1"/>
</dbReference>
<dbReference type="EMBL" id="CP017781">
    <property type="protein sequence ID" value="AOZ70334.1"/>
    <property type="molecule type" value="Genomic_DNA"/>
</dbReference>
<evidence type="ECO:0000313" key="2">
    <source>
        <dbReference type="Proteomes" id="UP000176562"/>
    </source>
</evidence>
<keyword evidence="2" id="KW-1185">Reference proteome</keyword>
<dbReference type="SFLD" id="SFLDG01129">
    <property type="entry name" value="C1.5:_HAD__Beta-PGM__Phosphata"/>
    <property type="match status" value="1"/>
</dbReference>
<accession>A0A1D9MEN7</accession>
<dbReference type="InterPro" id="IPR023214">
    <property type="entry name" value="HAD_sf"/>
</dbReference>
<keyword evidence="1" id="KW-0378">Hydrolase</keyword>
<evidence type="ECO:0000313" key="1">
    <source>
        <dbReference type="EMBL" id="AOZ70334.1"/>
    </source>
</evidence>
<dbReference type="PANTHER" id="PTHR18901">
    <property type="entry name" value="2-DEOXYGLUCOSE-6-PHOSPHATE PHOSPHATASE 2"/>
    <property type="match status" value="1"/>
</dbReference>
<protein>
    <submittedName>
        <fullName evidence="1">Hydrolase</fullName>
    </submittedName>
</protein>
<dbReference type="Proteomes" id="UP000176562">
    <property type="component" value="Chromosome"/>
</dbReference>
<dbReference type="SUPFAM" id="SSF56784">
    <property type="entry name" value="HAD-like"/>
    <property type="match status" value="1"/>
</dbReference>
<dbReference type="InterPro" id="IPR023198">
    <property type="entry name" value="PGP-like_dom2"/>
</dbReference>
<sequence>MKPAAVLFDCDGVLVDSEPATFALIQEEFAAHGLALSIPALEALFLGGTIEGVARKGREMGAALPPDWVESYYARLYARLAAGTALMPGVADLLARLDAAGVPFAVGSNGRAAKMEATLGQHPAIRARLEGLMFSGQDLGCPKPAPDLYLLAARALGAPPEACVVIEDSATGARAARAAGMRCLGYAPSGAHPGLAAEGAEIFSDMAQVPALLGL</sequence>
<name>A0A1D9MEN7_9RHOB</name>
<reference evidence="1 2" key="1">
    <citation type="submission" date="2016-10" db="EMBL/GenBank/DDBJ databases">
        <title>Rhodobacter sp. LPB0142, isolated from sea water.</title>
        <authorList>
            <person name="Kim E."/>
            <person name="Yi H."/>
        </authorList>
    </citation>
    <scope>NUCLEOTIDE SEQUENCE [LARGE SCALE GENOMIC DNA]</scope>
    <source>
        <strain evidence="1 2">LPB0142</strain>
    </source>
</reference>
<dbReference type="Pfam" id="PF00702">
    <property type="entry name" value="Hydrolase"/>
    <property type="match status" value="1"/>
</dbReference>
<dbReference type="STRING" id="1850250.LPB142_14225"/>
<dbReference type="InterPro" id="IPR036412">
    <property type="entry name" value="HAD-like_sf"/>
</dbReference>
<dbReference type="RefSeq" id="WP_071166746.1">
    <property type="nucleotide sequence ID" value="NZ_CP017781.1"/>
</dbReference>
<dbReference type="Gene3D" id="1.10.150.240">
    <property type="entry name" value="Putative phosphatase, domain 2"/>
    <property type="match status" value="1"/>
</dbReference>